<evidence type="ECO:0000313" key="2">
    <source>
        <dbReference type="Proteomes" id="UP000602510"/>
    </source>
</evidence>
<name>A0A833TGB4_PHYIN</name>
<dbReference type="EMBL" id="WSZM01000144">
    <property type="protein sequence ID" value="KAF4040406.1"/>
    <property type="molecule type" value="Genomic_DNA"/>
</dbReference>
<evidence type="ECO:0000313" key="1">
    <source>
        <dbReference type="EMBL" id="KAF4040406.1"/>
    </source>
</evidence>
<protein>
    <submittedName>
        <fullName evidence="1">Uncharacterized protein</fullName>
    </submittedName>
</protein>
<gene>
    <name evidence="1" type="ORF">GN244_ATG07399</name>
</gene>
<dbReference type="Proteomes" id="UP000602510">
    <property type="component" value="Unassembled WGS sequence"/>
</dbReference>
<dbReference type="AlphaFoldDB" id="A0A833TGB4"/>
<accession>A0A833TGB4</accession>
<comment type="caution">
    <text evidence="1">The sequence shown here is derived from an EMBL/GenBank/DDBJ whole genome shotgun (WGS) entry which is preliminary data.</text>
</comment>
<organism evidence="1 2">
    <name type="scientific">Phytophthora infestans</name>
    <name type="common">Potato late blight agent</name>
    <name type="synonym">Botrytis infestans</name>
    <dbReference type="NCBI Taxonomy" id="4787"/>
    <lineage>
        <taxon>Eukaryota</taxon>
        <taxon>Sar</taxon>
        <taxon>Stramenopiles</taxon>
        <taxon>Oomycota</taxon>
        <taxon>Peronosporomycetes</taxon>
        <taxon>Peronosporales</taxon>
        <taxon>Peronosporaceae</taxon>
        <taxon>Phytophthora</taxon>
    </lineage>
</organism>
<proteinExistence type="predicted"/>
<sequence length="169" mass="18603">MLLIDAQVVEFIAATSADVLSSMSSRNLDAWKKLPRATPVLIDQQMLCARTEAVRQRHVASLIEARPDMTRRTVKMAKADLIREVSAVKESIGFLMCEARDDVFGYIVCEVGKHVKHVYGLQDQRAPESLPDTGRGWSVNFATKVCGCCVFSNCDCCTLSVCLFGARAA</sequence>
<reference evidence="1" key="1">
    <citation type="submission" date="2020-04" db="EMBL/GenBank/DDBJ databases">
        <title>Hybrid Assembly of Korean Phytophthora infestans isolates.</title>
        <authorList>
            <person name="Prokchorchik M."/>
            <person name="Lee Y."/>
            <person name="Seo J."/>
            <person name="Cho J.-H."/>
            <person name="Park Y.-E."/>
            <person name="Jang D.-C."/>
            <person name="Im J.-S."/>
            <person name="Choi J.-G."/>
            <person name="Park H.-J."/>
            <person name="Lee G.-B."/>
            <person name="Lee Y.-G."/>
            <person name="Hong S.-Y."/>
            <person name="Cho K."/>
            <person name="Sohn K.H."/>
        </authorList>
    </citation>
    <scope>NUCLEOTIDE SEQUENCE</scope>
    <source>
        <strain evidence="1">KR_1_A1</strain>
    </source>
</reference>
<keyword evidence="2" id="KW-1185">Reference proteome</keyword>